<dbReference type="PROSITE" id="PS50181">
    <property type="entry name" value="FBOX"/>
    <property type="match status" value="1"/>
</dbReference>
<evidence type="ECO:0000259" key="1">
    <source>
        <dbReference type="PROSITE" id="PS50181"/>
    </source>
</evidence>
<accession>A0A9P6ZJ66</accession>
<dbReference type="EMBL" id="JABBWD010000088">
    <property type="protein sequence ID" value="KAG1767316.1"/>
    <property type="molecule type" value="Genomic_DNA"/>
</dbReference>
<proteinExistence type="predicted"/>
<gene>
    <name evidence="2" type="ORF">EV702DRAFT_756040</name>
</gene>
<name>A0A9P6ZJ66_9AGAM</name>
<organism evidence="2 3">
    <name type="scientific">Suillus placidus</name>
    <dbReference type="NCBI Taxonomy" id="48579"/>
    <lineage>
        <taxon>Eukaryota</taxon>
        <taxon>Fungi</taxon>
        <taxon>Dikarya</taxon>
        <taxon>Basidiomycota</taxon>
        <taxon>Agaricomycotina</taxon>
        <taxon>Agaricomycetes</taxon>
        <taxon>Agaricomycetidae</taxon>
        <taxon>Boletales</taxon>
        <taxon>Suillineae</taxon>
        <taxon>Suillaceae</taxon>
        <taxon>Suillus</taxon>
    </lineage>
</organism>
<feature type="domain" description="F-box" evidence="1">
    <location>
        <begin position="98"/>
        <end position="148"/>
    </location>
</feature>
<evidence type="ECO:0000313" key="2">
    <source>
        <dbReference type="EMBL" id="KAG1767316.1"/>
    </source>
</evidence>
<dbReference type="OrthoDB" id="2621613at2759"/>
<comment type="caution">
    <text evidence="2">The sequence shown here is derived from an EMBL/GenBank/DDBJ whole genome shotgun (WGS) entry which is preliminary data.</text>
</comment>
<dbReference type="InterPro" id="IPR036047">
    <property type="entry name" value="F-box-like_dom_sf"/>
</dbReference>
<dbReference type="AlphaFoldDB" id="A0A9P6ZJ66"/>
<dbReference type="Proteomes" id="UP000714275">
    <property type="component" value="Unassembled WGS sequence"/>
</dbReference>
<evidence type="ECO:0000313" key="3">
    <source>
        <dbReference type="Proteomes" id="UP000714275"/>
    </source>
</evidence>
<protein>
    <recommendedName>
        <fullName evidence="1">F-box domain-containing protein</fullName>
    </recommendedName>
</protein>
<dbReference type="InterPro" id="IPR001810">
    <property type="entry name" value="F-box_dom"/>
</dbReference>
<keyword evidence="3" id="KW-1185">Reference proteome</keyword>
<dbReference type="SUPFAM" id="SSF81383">
    <property type="entry name" value="F-box domain"/>
    <property type="match status" value="1"/>
</dbReference>
<sequence>MHAHRINIIGCASSHKRLLRTPESRLAVPISPLPEDLQDSNFLHVEASDPSKTITVVDGTLSLPSWSLAKPIRPIPEDHKNLELQVEVLNPSKTITTPVGISSLPTELIRHILLLLHFKDLSYCVLACKTFWHVAQNCVDIQCLFELYAQGFTETSTLNWVDVSSKMYSLRRLASMWQSDFRLNPVFEETVAVNIVDHSLDMQSVKCGLWWIYADSRLFIRGCDTNTKPPQTWPEQSLVLPADMSFYTRCQLSSTLFRTLLSHRRTAPFMIKTLTSFRWHFARLHHNVHTQILHAFS</sequence>
<reference evidence="2" key="1">
    <citation type="journal article" date="2020" name="New Phytol.">
        <title>Comparative genomics reveals dynamic genome evolution in host specialist ectomycorrhizal fungi.</title>
        <authorList>
            <person name="Lofgren L.A."/>
            <person name="Nguyen N.H."/>
            <person name="Vilgalys R."/>
            <person name="Ruytinx J."/>
            <person name="Liao H.L."/>
            <person name="Branco S."/>
            <person name="Kuo A."/>
            <person name="LaButti K."/>
            <person name="Lipzen A."/>
            <person name="Andreopoulos W."/>
            <person name="Pangilinan J."/>
            <person name="Riley R."/>
            <person name="Hundley H."/>
            <person name="Na H."/>
            <person name="Barry K."/>
            <person name="Grigoriev I.V."/>
            <person name="Stajich J.E."/>
            <person name="Kennedy P.G."/>
        </authorList>
    </citation>
    <scope>NUCLEOTIDE SEQUENCE</scope>
    <source>
        <strain evidence="2">DOB743</strain>
    </source>
</reference>